<reference evidence="3" key="1">
    <citation type="submission" date="2022-11" db="UniProtKB">
        <authorList>
            <consortium name="WormBaseParasite"/>
        </authorList>
    </citation>
    <scope>IDENTIFICATION</scope>
</reference>
<dbReference type="Proteomes" id="UP000887540">
    <property type="component" value="Unplaced"/>
</dbReference>
<dbReference type="PANTHER" id="PTHR23021">
    <property type="entry name" value="SERPENTINE RECEPTOR, CLASS T"/>
    <property type="match status" value="1"/>
</dbReference>
<sequence>MIALPCDSTISGIQGLLGHHYCINPLLWYLVGCGSIGGYLGATMTCIMLAVDRFFEILFPKTATILFGGTRIYLWMLVPIAYTIFTLTQIPAFYSIKYQAFYYDPYIGTPGFEGNPYVTFKI</sequence>
<keyword evidence="2" id="KW-1185">Reference proteome</keyword>
<dbReference type="WBParaSite" id="ACRNAN_scaffold4800.g6546.t1">
    <property type="protein sequence ID" value="ACRNAN_scaffold4800.g6546.t1"/>
    <property type="gene ID" value="ACRNAN_scaffold4800.g6546"/>
</dbReference>
<dbReference type="AlphaFoldDB" id="A0A914DZY7"/>
<feature type="transmembrane region" description="Helical" evidence="1">
    <location>
        <begin position="26"/>
        <end position="51"/>
    </location>
</feature>
<evidence type="ECO:0000256" key="1">
    <source>
        <dbReference type="SAM" id="Phobius"/>
    </source>
</evidence>
<dbReference type="InterPro" id="IPR019425">
    <property type="entry name" value="7TM_GPCR_serpentine_rcpt_Srt"/>
</dbReference>
<dbReference type="PANTHER" id="PTHR23021:SF11">
    <property type="entry name" value="SERPENTINE RECEPTOR, CLASS T"/>
    <property type="match status" value="1"/>
</dbReference>
<protein>
    <submittedName>
        <fullName evidence="3">Cytochrome-c oxidase</fullName>
    </submittedName>
</protein>
<feature type="transmembrane region" description="Helical" evidence="1">
    <location>
        <begin position="72"/>
        <end position="94"/>
    </location>
</feature>
<name>A0A914DZY7_9BILA</name>
<organism evidence="2 3">
    <name type="scientific">Acrobeloides nanus</name>
    <dbReference type="NCBI Taxonomy" id="290746"/>
    <lineage>
        <taxon>Eukaryota</taxon>
        <taxon>Metazoa</taxon>
        <taxon>Ecdysozoa</taxon>
        <taxon>Nematoda</taxon>
        <taxon>Chromadorea</taxon>
        <taxon>Rhabditida</taxon>
        <taxon>Tylenchina</taxon>
        <taxon>Cephalobomorpha</taxon>
        <taxon>Cephaloboidea</taxon>
        <taxon>Cephalobidae</taxon>
        <taxon>Acrobeloides</taxon>
    </lineage>
</organism>
<keyword evidence="1" id="KW-0472">Membrane</keyword>
<keyword evidence="1" id="KW-0812">Transmembrane</keyword>
<dbReference type="SUPFAM" id="SSF81321">
    <property type="entry name" value="Family A G protein-coupled receptor-like"/>
    <property type="match status" value="1"/>
</dbReference>
<proteinExistence type="predicted"/>
<keyword evidence="1" id="KW-1133">Transmembrane helix</keyword>
<accession>A0A914DZY7</accession>
<evidence type="ECO:0000313" key="3">
    <source>
        <dbReference type="WBParaSite" id="ACRNAN_scaffold4800.g6546.t1"/>
    </source>
</evidence>
<dbReference type="Pfam" id="PF10321">
    <property type="entry name" value="7TM_GPCR_Srt"/>
    <property type="match status" value="1"/>
</dbReference>
<evidence type="ECO:0000313" key="2">
    <source>
        <dbReference type="Proteomes" id="UP000887540"/>
    </source>
</evidence>